<proteinExistence type="predicted"/>
<dbReference type="EMBL" id="BK015189">
    <property type="protein sequence ID" value="DAD95066.1"/>
    <property type="molecule type" value="Genomic_DNA"/>
</dbReference>
<reference evidence="1" key="1">
    <citation type="journal article" date="2021" name="Proc. Natl. Acad. Sci. U.S.A.">
        <title>A Catalog of Tens of Thousands of Viruses from Human Metagenomes Reveals Hidden Associations with Chronic Diseases.</title>
        <authorList>
            <person name="Tisza M.J."/>
            <person name="Buck C.B."/>
        </authorList>
    </citation>
    <scope>NUCLEOTIDE SEQUENCE</scope>
    <source>
        <strain evidence="1">CtVqj4</strain>
    </source>
</reference>
<dbReference type="Pfam" id="PF20765">
    <property type="entry name" value="Phage_tail_terminator_8"/>
    <property type="match status" value="1"/>
</dbReference>
<sequence>MMRLLEINKAVNGKVKKALDGCFEYQVPIVAEDLSEPIIRPSVKIISEGMTGGKFNSLCKERSLTYKIYFFPKNKEKPKFENISMQEALESEFICDIEVKPDFIIPIEEVVFNVSDGILICSMSLYTIELLPDMDTNEEMNELKYRGGV</sequence>
<name>A0A8S5NLA3_9CAUD</name>
<accession>A0A8S5NLA3</accession>
<evidence type="ECO:0000313" key="1">
    <source>
        <dbReference type="EMBL" id="DAD95066.1"/>
    </source>
</evidence>
<dbReference type="InterPro" id="IPR049254">
    <property type="entry name" value="Phage_tail_terminator"/>
</dbReference>
<protein>
    <submittedName>
        <fullName evidence="1">Tail completion protein</fullName>
    </submittedName>
</protein>
<organism evidence="1">
    <name type="scientific">Siphoviridae sp. ctVqj4</name>
    <dbReference type="NCBI Taxonomy" id="2826359"/>
    <lineage>
        <taxon>Viruses</taxon>
        <taxon>Duplodnaviria</taxon>
        <taxon>Heunggongvirae</taxon>
        <taxon>Uroviricota</taxon>
        <taxon>Caudoviricetes</taxon>
    </lineage>
</organism>